<evidence type="ECO:0000313" key="4">
    <source>
        <dbReference type="Proteomes" id="UP000486602"/>
    </source>
</evidence>
<protein>
    <submittedName>
        <fullName evidence="3">T9SS type A sorting domain-containing protein</fullName>
    </submittedName>
</protein>
<proteinExistence type="predicted"/>
<evidence type="ECO:0000259" key="2">
    <source>
        <dbReference type="Pfam" id="PF18962"/>
    </source>
</evidence>
<dbReference type="RefSeq" id="WP_163286213.1">
    <property type="nucleotide sequence ID" value="NZ_JAAGVY010000033.1"/>
</dbReference>
<evidence type="ECO:0000313" key="3">
    <source>
        <dbReference type="EMBL" id="NEN24815.1"/>
    </source>
</evidence>
<comment type="caution">
    <text evidence="3">The sequence shown here is derived from an EMBL/GenBank/DDBJ whole genome shotgun (WGS) entry which is preliminary data.</text>
</comment>
<dbReference type="Proteomes" id="UP000486602">
    <property type="component" value="Unassembled WGS sequence"/>
</dbReference>
<evidence type="ECO:0000256" key="1">
    <source>
        <dbReference type="ARBA" id="ARBA00022729"/>
    </source>
</evidence>
<dbReference type="Pfam" id="PF18962">
    <property type="entry name" value="Por_Secre_tail"/>
    <property type="match status" value="1"/>
</dbReference>
<accession>A0A7K3WW38</accession>
<dbReference type="EMBL" id="JAAGVY010000033">
    <property type="protein sequence ID" value="NEN24815.1"/>
    <property type="molecule type" value="Genomic_DNA"/>
</dbReference>
<dbReference type="InterPro" id="IPR011050">
    <property type="entry name" value="Pectin_lyase_fold/virulence"/>
</dbReference>
<dbReference type="NCBIfam" id="TIGR04183">
    <property type="entry name" value="Por_Secre_tail"/>
    <property type="match status" value="1"/>
</dbReference>
<organism evidence="3 4">
    <name type="scientific">Cryomorpha ignava</name>
    <dbReference type="NCBI Taxonomy" id="101383"/>
    <lineage>
        <taxon>Bacteria</taxon>
        <taxon>Pseudomonadati</taxon>
        <taxon>Bacteroidota</taxon>
        <taxon>Flavobacteriia</taxon>
        <taxon>Flavobacteriales</taxon>
        <taxon>Cryomorphaceae</taxon>
        <taxon>Cryomorpha</taxon>
    </lineage>
</organism>
<dbReference type="InterPro" id="IPR026444">
    <property type="entry name" value="Secre_tail"/>
</dbReference>
<sequence>MKNFTNFPLPASRFPLPASRYPLPATRYPLIAILILFLMVGFNSLYSQSVTELNCEVLIDSTGSKSSSRGLKDSENGWYLPASGTIKILIVFAEAQYSPSSLDPDYTGSPNWPVNNIPTWASKLVDKTVLPSPQGVLTRYFKEASSGQLNIIGDYLQAPTNNGVFTVSSTNVNVANSELVAEVNSMMNGNFLTSGGVITPGTFDNWTNAPFFGEPKITPSTDSPSSYDHVMIIWRNHNLYNGGNGRMSNGSYGVLVGYPSDTYTQFGSSGGKIPANIARHEFAHCILGGNEFHSSGGGAQTNYWIAAAGGYGLLSGAGSSLLTWNGWDRYRLGWKNTANTNLISARNASGTEVSGDLDATNSAHAGIYVLRDFVVTGDAVRIKLPFLNPATEYQQYLWLENHRGLVNNSNEFDKFIYQNSSCVDPMEWGLTAALQIDKEIKTGSTAFGGYSEYVRQISADGMWERSFDPPILDQCLPPSWNNYPRPATKLRENPLSGRSDLDRASIDFGNDGALVYIDQTTVSADKVNGVFEYKLFGNGNPRQLFTATGTNLIAIGTNPTSAARMNQAGLNGVQGSKNVRSIYLNGVRVEILDMLPNGDIKIKVDFDHVEIENDVTWMAPDIVLNEITSSSGYSLVVKSGNTLTLDHGTVATRMVGTETFEGDDVFTSPTVMRVKANATVNLENGSTLVIDRMSKLSMEPNSQIDIQNGAVLKIKRDAVLDIQNDAVVNVMNGGKIIIEKAGGSYGAGGLYFAKDARINLNGTNSLIDVNGLIAIGEDATFRLSDLTNATKTSGKIKFQGGFDNSVEIIAGDKAAVNIKGYSKTQEVIINLKSVLEFPDNLIDFDIRDLRISQGYADRISPPYSNTCTIKFNNVLVTNITGGYDNYGIKLYGQKYVSISNSTFQGCAFGVNSLSFELGNNLAVSKSDFNDCKMGIFTNGKGGLLRDVNFYNCGVGWEAWNTSASSDIRRTTGKHTAHDNIIYEGGTTLVVSNSIFQDAERGITATKATLKATCNKVQNHSQYGIYGNLNASLLFNQSFGNNSFNDNKRTINLYKANSLDLYRGWNDLRPVTTGTQDIINGSFICSGPTTISAINNKWKSNGTSPNTNDYYVVRDCSPSFQITIVDPNPINVMFVCEYPEIQPNGGRPAWAVDNNLNDSNTLEPLNSYDVNDYNNEGDVIGNEVLAVECDTLIQKLQDGNIFDYINISETDDISELIPLNEFVNEKISNYYSLVDIINSSNSNEELGNTIYGNGITELFSTFVEMNSVSDSLAGLTSQDLEDLFASIQSVLDNSIISFPESSDYLFGLHLSKAQAYRIYGDYVSAISEIVIAQSYASDESQIDYAERVNCMFNAESIMVANPGKDEWPDEYSSCDYLLLADEYSVNENMLNPLSELEKMVSITAQPNPTSNLVLITAIDTESEIRGIDVFDTYGRKVSSSNSTNGRTIEMSGLPNGVYLIHVRFLDGAIATTKILKTE</sequence>
<dbReference type="SUPFAM" id="SSF51126">
    <property type="entry name" value="Pectin lyase-like"/>
    <property type="match status" value="1"/>
</dbReference>
<reference evidence="3 4" key="1">
    <citation type="submission" date="2020-02" db="EMBL/GenBank/DDBJ databases">
        <title>Out from the shadows clarifying the taxonomy of the family Cryomorphaceae and related taxa by utilizing the GTDB taxonomic framework.</title>
        <authorList>
            <person name="Bowman J.P."/>
        </authorList>
    </citation>
    <scope>NUCLEOTIDE SEQUENCE [LARGE SCALE GENOMIC DNA]</scope>
    <source>
        <strain evidence="3 4">QSSC 1-22</strain>
    </source>
</reference>
<feature type="domain" description="Secretion system C-terminal sorting" evidence="2">
    <location>
        <begin position="1405"/>
        <end position="1466"/>
    </location>
</feature>
<name>A0A7K3WW38_9FLAO</name>
<gene>
    <name evidence="3" type="ORF">G3O08_15030</name>
</gene>
<keyword evidence="1" id="KW-0732">Signal</keyword>
<keyword evidence="4" id="KW-1185">Reference proteome</keyword>